<reference evidence="3" key="1">
    <citation type="submission" date="2022-12" db="EMBL/GenBank/DDBJ databases">
        <authorList>
            <person name="Alioto T."/>
            <person name="Alioto T."/>
            <person name="Gomez Garrido J."/>
        </authorList>
    </citation>
    <scope>NUCLEOTIDE SEQUENCE</scope>
</reference>
<evidence type="ECO:0000313" key="3">
    <source>
        <dbReference type="EMBL" id="CAI5795813.1"/>
    </source>
</evidence>
<feature type="compositionally biased region" description="Polar residues" evidence="2">
    <location>
        <begin position="7"/>
        <end position="28"/>
    </location>
</feature>
<dbReference type="EMBL" id="OX395141">
    <property type="protein sequence ID" value="CAI5795813.1"/>
    <property type="molecule type" value="Genomic_DNA"/>
</dbReference>
<feature type="coiled-coil region" evidence="1">
    <location>
        <begin position="70"/>
        <end position="118"/>
    </location>
</feature>
<keyword evidence="1" id="KW-0175">Coiled coil</keyword>
<dbReference type="AlphaFoldDB" id="A0AA35LGV7"/>
<sequence length="118" mass="13397">MNMGSKKYQTTLTTGSGLQVRRQSTAETDPNADIKDLIMGVEKSLNDKLDILAGNIQQNSKLILDFTTQISDLSLKNKELDKSVQELKSKTTKQEEMMKKLQNELKNHKTQRRTKQAT</sequence>
<keyword evidence="4" id="KW-1185">Reference proteome</keyword>
<gene>
    <name evidence="3" type="ORF">PODLI_1B021410</name>
</gene>
<organism evidence="3 4">
    <name type="scientific">Podarcis lilfordi</name>
    <name type="common">Lilford's wall lizard</name>
    <dbReference type="NCBI Taxonomy" id="74358"/>
    <lineage>
        <taxon>Eukaryota</taxon>
        <taxon>Metazoa</taxon>
        <taxon>Chordata</taxon>
        <taxon>Craniata</taxon>
        <taxon>Vertebrata</taxon>
        <taxon>Euteleostomi</taxon>
        <taxon>Lepidosauria</taxon>
        <taxon>Squamata</taxon>
        <taxon>Bifurcata</taxon>
        <taxon>Unidentata</taxon>
        <taxon>Episquamata</taxon>
        <taxon>Laterata</taxon>
        <taxon>Lacertibaenia</taxon>
        <taxon>Lacertidae</taxon>
        <taxon>Podarcis</taxon>
    </lineage>
</organism>
<name>A0AA35LGV7_9SAUR</name>
<feature type="region of interest" description="Disordered" evidence="2">
    <location>
        <begin position="1"/>
        <end position="28"/>
    </location>
</feature>
<evidence type="ECO:0000313" key="4">
    <source>
        <dbReference type="Proteomes" id="UP001178461"/>
    </source>
</evidence>
<proteinExistence type="predicted"/>
<dbReference type="Proteomes" id="UP001178461">
    <property type="component" value="Chromosome 15"/>
</dbReference>
<evidence type="ECO:0000256" key="2">
    <source>
        <dbReference type="SAM" id="MobiDB-lite"/>
    </source>
</evidence>
<accession>A0AA35LGV7</accession>
<protein>
    <submittedName>
        <fullName evidence="3">Uncharacterized protein</fullName>
    </submittedName>
</protein>
<evidence type="ECO:0000256" key="1">
    <source>
        <dbReference type="SAM" id="Coils"/>
    </source>
</evidence>